<gene>
    <name evidence="2" type="ORF">BGT96224_A21464</name>
    <name evidence="3" type="ORF">BGT96224V2_LOCUS812</name>
</gene>
<name>A0A061HLP6_BLUGR</name>
<dbReference type="OrthoDB" id="3473305at2759"/>
<evidence type="ECO:0000313" key="2">
    <source>
        <dbReference type="EMBL" id="EPQ67223.1"/>
    </source>
</evidence>
<feature type="domain" description="2EXR" evidence="1">
    <location>
        <begin position="107"/>
        <end position="200"/>
    </location>
</feature>
<dbReference type="Proteomes" id="UP000053110">
    <property type="component" value="Unassembled WGS sequence"/>
</dbReference>
<proteinExistence type="predicted"/>
<evidence type="ECO:0000259" key="1">
    <source>
        <dbReference type="Pfam" id="PF20150"/>
    </source>
</evidence>
<sequence length="384" mass="44312">MDLTLHPSNRSQGNLGLFESGTPALKVNNPKISHENEVIIETIEQAEQQTPAKSQRRSRIWRRIRTSSPESSIPQTQRMLQSLANITPVSHFKNTFTHSIKILQPRFPRFPDLPTEIRLLIWEYAFVPRVHELHPCAKLYNEKMTFRSNSSRTPSIFHVCRESREVALQKYSLMSYEPRAIGSSGKGILRFYFSPELDTLFLNSLMGLFIIFMLLEDQDEYVEVGVMKGWQNIAFDAERVQLISLLAGIAGHAPQPRLKAVFPSLRDFTIAFDYSTRGKIRFRTSVWPGEDGTSLQDVILLRPLKTGQVLANDYGNEMVERLNTLLRPIRNYLDHDFKDEPNNVPTVNLAKVNRKNFLRGDVRYAFRKTCTFFGVRPRGPFRRL</sequence>
<reference evidence="3" key="3">
    <citation type="submission" date="2018-07" db="EMBL/GenBank/DDBJ databases">
        <authorList>
            <person name="Quirk P.G."/>
            <person name="Krulwich T.A."/>
        </authorList>
    </citation>
    <scope>NUCLEOTIDE SEQUENCE</scope>
    <source>
        <strain evidence="3">96224</strain>
    </source>
</reference>
<accession>A0A061HLP6</accession>
<reference evidence="2" key="2">
    <citation type="submission" date="2013-01" db="EMBL/GenBank/DDBJ databases">
        <title>The wheat powdery mildew genome reveals unique evolution of an obligate biotroph.</title>
        <authorList>
            <person name="Oberhaensli S."/>
            <person name="Wicker T."/>
            <person name="Keller B."/>
        </authorList>
    </citation>
    <scope>NUCLEOTIDE SEQUENCE</scope>
    <source>
        <strain evidence="2">96224</strain>
    </source>
</reference>
<reference evidence="4" key="1">
    <citation type="journal article" date="2013" name="Nat. Genet.">
        <title>The wheat powdery mildew genome shows the unique evolution of an obligate biotroph.</title>
        <authorList>
            <person name="Wicker T."/>
            <person name="Oberhaensli S."/>
            <person name="Parlange F."/>
            <person name="Buchmann J.P."/>
            <person name="Shatalina M."/>
            <person name="Roffler S."/>
            <person name="Ben-David R."/>
            <person name="Dolezel J."/>
            <person name="Simkova H."/>
            <person name="Schulze-Lefert P."/>
            <person name="Spanu P.D."/>
            <person name="Bruggmann R."/>
            <person name="Amselem J."/>
            <person name="Quesneville H."/>
            <person name="Ver Loren van Themaat E."/>
            <person name="Paape T."/>
            <person name="Shimizu K.K."/>
            <person name="Keller B."/>
        </authorList>
    </citation>
    <scope>NUCLEOTIDE SEQUENCE [LARGE SCALE GENOMIC DNA]</scope>
    <source>
        <strain evidence="4">96224</strain>
    </source>
</reference>
<dbReference type="PANTHER" id="PTHR35910">
    <property type="entry name" value="2EXR DOMAIN-CONTAINING PROTEIN"/>
    <property type="match status" value="1"/>
</dbReference>
<evidence type="ECO:0000313" key="4">
    <source>
        <dbReference type="Proteomes" id="UP000053110"/>
    </source>
</evidence>
<dbReference type="EMBL" id="KE373755">
    <property type="protein sequence ID" value="EPQ67223.1"/>
    <property type="molecule type" value="Genomic_DNA"/>
</dbReference>
<dbReference type="PANTHER" id="PTHR35910:SF6">
    <property type="entry name" value="2EXR DOMAIN-CONTAINING PROTEIN"/>
    <property type="match status" value="1"/>
</dbReference>
<dbReference type="Pfam" id="PF20150">
    <property type="entry name" value="2EXR"/>
    <property type="match status" value="1"/>
</dbReference>
<dbReference type="EMBL" id="UIGY01000001">
    <property type="protein sequence ID" value="SUZ07568.1"/>
    <property type="molecule type" value="Genomic_DNA"/>
</dbReference>
<evidence type="ECO:0000313" key="3">
    <source>
        <dbReference type="EMBL" id="SUZ07568.1"/>
    </source>
</evidence>
<dbReference type="HOGENOM" id="CLU_060764_0_0_1"/>
<protein>
    <submittedName>
        <fullName evidence="3">BgtA-21464</fullName>
    </submittedName>
</protein>
<dbReference type="AlphaFoldDB" id="A0A061HLP6"/>
<feature type="non-terminal residue" evidence="3">
    <location>
        <position position="384"/>
    </location>
</feature>
<organism evidence="3">
    <name type="scientific">Blumeria graminis f. sp. tritici 96224</name>
    <dbReference type="NCBI Taxonomy" id="1268274"/>
    <lineage>
        <taxon>Eukaryota</taxon>
        <taxon>Fungi</taxon>
        <taxon>Dikarya</taxon>
        <taxon>Ascomycota</taxon>
        <taxon>Pezizomycotina</taxon>
        <taxon>Leotiomycetes</taxon>
        <taxon>Erysiphales</taxon>
        <taxon>Erysiphaceae</taxon>
        <taxon>Blumeria</taxon>
    </lineage>
</organism>
<dbReference type="InterPro" id="IPR045518">
    <property type="entry name" value="2EXR"/>
</dbReference>